<dbReference type="InterPro" id="IPR000760">
    <property type="entry name" value="Inositol_monophosphatase-like"/>
</dbReference>
<dbReference type="AlphaFoldDB" id="A0A8J7MBP1"/>
<organism evidence="7 8">
    <name type="scientific">Thermohalobaculum xanthum</name>
    <dbReference type="NCBI Taxonomy" id="2753746"/>
    <lineage>
        <taxon>Bacteria</taxon>
        <taxon>Pseudomonadati</taxon>
        <taxon>Pseudomonadota</taxon>
        <taxon>Alphaproteobacteria</taxon>
        <taxon>Rhodobacterales</taxon>
        <taxon>Paracoccaceae</taxon>
        <taxon>Thermohalobaculum</taxon>
    </lineage>
</organism>
<dbReference type="GO" id="GO:0016791">
    <property type="term" value="F:phosphatase activity"/>
    <property type="evidence" value="ECO:0007669"/>
    <property type="project" value="UniProtKB-ARBA"/>
</dbReference>
<accession>A0A8J7MBP1</accession>
<dbReference type="PANTHER" id="PTHR43200">
    <property type="entry name" value="PHOSPHATASE"/>
    <property type="match status" value="1"/>
</dbReference>
<dbReference type="Gene3D" id="3.40.190.80">
    <property type="match status" value="1"/>
</dbReference>
<dbReference type="RefSeq" id="WP_200613554.1">
    <property type="nucleotide sequence ID" value="NZ_JAEHHL010000016.1"/>
</dbReference>
<feature type="binding site" evidence="6">
    <location>
        <position position="218"/>
    </location>
    <ligand>
        <name>Mg(2+)</name>
        <dbReference type="ChEBI" id="CHEBI:18420"/>
        <label>1</label>
        <note>catalytic</note>
    </ligand>
</feature>
<dbReference type="SUPFAM" id="SSF56655">
    <property type="entry name" value="Carbohydrate phosphatase"/>
    <property type="match status" value="1"/>
</dbReference>
<feature type="binding site" evidence="6">
    <location>
        <position position="91"/>
    </location>
    <ligand>
        <name>Mg(2+)</name>
        <dbReference type="ChEBI" id="CHEBI:18420"/>
        <label>1</label>
        <note>catalytic</note>
    </ligand>
</feature>
<evidence type="ECO:0000256" key="2">
    <source>
        <dbReference type="ARBA" id="ARBA00009759"/>
    </source>
</evidence>
<evidence type="ECO:0000256" key="3">
    <source>
        <dbReference type="ARBA" id="ARBA00022723"/>
    </source>
</evidence>
<sequence length="268" mass="28770">MTELTQADRAAFAADARAMLAAARSSSMRHFRRPFAVEAKEDESPVTVADRETEAAIRAEITRRFPGHGILGEEYGTDRLDAEFLWLVDPIDGTKSFISGHPMWGTLLALLHRGAPVVGLVDAPALGELAWGGPGLGAWLARPPAPDRALRLRTDVAPEAVFIAINEMQRILTHQPEALDALLAEGRYQRATADCYSYVQLAAGWIDGLVDYGLQPFDYLPVLPIVEAAGGVMTDWAGGPLGLQGDGRIVAGSPTVHARLLAVLAPFV</sequence>
<name>A0A8J7MBP1_9RHOB</name>
<evidence type="ECO:0000256" key="6">
    <source>
        <dbReference type="PIRSR" id="PIRSR600760-2"/>
    </source>
</evidence>
<keyword evidence="5 6" id="KW-0460">Magnesium</keyword>
<evidence type="ECO:0000256" key="4">
    <source>
        <dbReference type="ARBA" id="ARBA00022801"/>
    </source>
</evidence>
<comment type="caution">
    <text evidence="7">The sequence shown here is derived from an EMBL/GenBank/DDBJ whole genome shotgun (WGS) entry which is preliminary data.</text>
</comment>
<gene>
    <name evidence="7" type="ORF">H0I76_18690</name>
</gene>
<dbReference type="Gene3D" id="3.30.540.10">
    <property type="entry name" value="Fructose-1,6-Bisphosphatase, subunit A, domain 1"/>
    <property type="match status" value="1"/>
</dbReference>
<evidence type="ECO:0000313" key="8">
    <source>
        <dbReference type="Proteomes" id="UP000655420"/>
    </source>
</evidence>
<dbReference type="Proteomes" id="UP000655420">
    <property type="component" value="Unassembled WGS sequence"/>
</dbReference>
<evidence type="ECO:0000256" key="1">
    <source>
        <dbReference type="ARBA" id="ARBA00001946"/>
    </source>
</evidence>
<dbReference type="Pfam" id="PF00459">
    <property type="entry name" value="Inositol_P"/>
    <property type="match status" value="1"/>
</dbReference>
<protein>
    <submittedName>
        <fullName evidence="7">Inositol monophosphatase</fullName>
    </submittedName>
</protein>
<comment type="similarity">
    <text evidence="2">Belongs to the inositol monophosphatase superfamily.</text>
</comment>
<dbReference type="PRINTS" id="PR00377">
    <property type="entry name" value="IMPHPHTASES"/>
</dbReference>
<dbReference type="InterPro" id="IPR051090">
    <property type="entry name" value="Inositol_monoP_superfamily"/>
</dbReference>
<evidence type="ECO:0000256" key="5">
    <source>
        <dbReference type="ARBA" id="ARBA00022842"/>
    </source>
</evidence>
<comment type="cofactor">
    <cofactor evidence="1 6">
        <name>Mg(2+)</name>
        <dbReference type="ChEBI" id="CHEBI:18420"/>
    </cofactor>
</comment>
<feature type="binding site" evidence="6">
    <location>
        <position position="73"/>
    </location>
    <ligand>
        <name>Mg(2+)</name>
        <dbReference type="ChEBI" id="CHEBI:18420"/>
        <label>1</label>
        <note>catalytic</note>
    </ligand>
</feature>
<dbReference type="PANTHER" id="PTHR43200:SF6">
    <property type="entry name" value="3'(2'),5'-BISPHOSPHATE NUCLEOTIDASE"/>
    <property type="match status" value="1"/>
</dbReference>
<feature type="binding site" evidence="6">
    <location>
        <position position="89"/>
    </location>
    <ligand>
        <name>Mg(2+)</name>
        <dbReference type="ChEBI" id="CHEBI:18420"/>
        <label>1</label>
        <note>catalytic</note>
    </ligand>
</feature>
<keyword evidence="8" id="KW-1185">Reference proteome</keyword>
<evidence type="ECO:0000313" key="7">
    <source>
        <dbReference type="EMBL" id="MBK0401229.1"/>
    </source>
</evidence>
<keyword evidence="3 6" id="KW-0479">Metal-binding</keyword>
<reference evidence="7" key="1">
    <citation type="submission" date="2020-12" db="EMBL/GenBank/DDBJ databases">
        <title>Bacterial taxonomy.</title>
        <authorList>
            <person name="Pan X."/>
        </authorList>
    </citation>
    <scope>NUCLEOTIDE SEQUENCE</scope>
    <source>
        <strain evidence="7">M0105</strain>
    </source>
</reference>
<dbReference type="InterPro" id="IPR020583">
    <property type="entry name" value="Inositol_monoP_metal-BS"/>
</dbReference>
<feature type="binding site" evidence="6">
    <location>
        <position position="92"/>
    </location>
    <ligand>
        <name>Mg(2+)</name>
        <dbReference type="ChEBI" id="CHEBI:18420"/>
        <label>1</label>
        <note>catalytic</note>
    </ligand>
</feature>
<dbReference type="GO" id="GO:0000105">
    <property type="term" value="P:L-histidine biosynthetic process"/>
    <property type="evidence" value="ECO:0007669"/>
    <property type="project" value="TreeGrafter"/>
</dbReference>
<dbReference type="EMBL" id="JAEHHL010000016">
    <property type="protein sequence ID" value="MBK0401229.1"/>
    <property type="molecule type" value="Genomic_DNA"/>
</dbReference>
<dbReference type="GO" id="GO:0046872">
    <property type="term" value="F:metal ion binding"/>
    <property type="evidence" value="ECO:0007669"/>
    <property type="project" value="UniProtKB-KW"/>
</dbReference>
<dbReference type="PROSITE" id="PS00629">
    <property type="entry name" value="IMP_1"/>
    <property type="match status" value="1"/>
</dbReference>
<keyword evidence="4" id="KW-0378">Hydrolase</keyword>
<proteinExistence type="inferred from homology"/>